<proteinExistence type="predicted"/>
<dbReference type="Pfam" id="PF08379">
    <property type="entry name" value="Bact_transglu_N"/>
    <property type="match status" value="1"/>
</dbReference>
<evidence type="ECO:0000313" key="2">
    <source>
        <dbReference type="EMBL" id="AFC87126.1"/>
    </source>
</evidence>
<dbReference type="AlphaFoldDB" id="H8L088"/>
<evidence type="ECO:0000259" key="1">
    <source>
        <dbReference type="SMART" id="SM00460"/>
    </source>
</evidence>
<dbReference type="KEGG" id="fau:Fraau_2790"/>
<keyword evidence="2" id="KW-0645">Protease</keyword>
<keyword evidence="2" id="KW-0378">Hydrolase</keyword>
<protein>
    <submittedName>
        <fullName evidence="2">Transglutaminase-like enzyme, predicted cysteine protease</fullName>
    </submittedName>
</protein>
<dbReference type="SUPFAM" id="SSF54001">
    <property type="entry name" value="Cysteine proteinases"/>
    <property type="match status" value="1"/>
</dbReference>
<organism evidence="2 3">
    <name type="scientific">Frateuria aurantia (strain ATCC 33424 / DSM 6220 / KCTC 2777 / LMG 1558 / NBRC 3245 / NCIMB 13370)</name>
    <name type="common">Acetobacter aurantius</name>
    <dbReference type="NCBI Taxonomy" id="767434"/>
    <lineage>
        <taxon>Bacteria</taxon>
        <taxon>Pseudomonadati</taxon>
        <taxon>Pseudomonadota</taxon>
        <taxon>Gammaproteobacteria</taxon>
        <taxon>Lysobacterales</taxon>
        <taxon>Rhodanobacteraceae</taxon>
        <taxon>Frateuria</taxon>
    </lineage>
</organism>
<reference evidence="2" key="1">
    <citation type="submission" date="2012-02" db="EMBL/GenBank/DDBJ databases">
        <title>The complete genome of Frateuria aurantia DSM 6220.</title>
        <authorList>
            <consortium name="US DOE Joint Genome Institute (JGI-PGF)"/>
            <person name="Lucas S."/>
            <person name="Copeland A."/>
            <person name="Lapidus A."/>
            <person name="Glavina del Rio T."/>
            <person name="Dalin E."/>
            <person name="Tice H."/>
            <person name="Bruce D."/>
            <person name="Goodwin L."/>
            <person name="Pitluck S."/>
            <person name="Peters L."/>
            <person name="Ovchinnikova G."/>
            <person name="Teshima H."/>
            <person name="Kyrpides N."/>
            <person name="Mavromatis K."/>
            <person name="Ivanova N."/>
            <person name="Brettin T."/>
            <person name="Detter J.C."/>
            <person name="Han C."/>
            <person name="Larimer F."/>
            <person name="Land M."/>
            <person name="Hauser L."/>
            <person name="Markowitz V."/>
            <person name="Cheng J.-F."/>
            <person name="Hugenholtz P."/>
            <person name="Woyke T."/>
            <person name="Wu D."/>
            <person name="Brambilla E."/>
            <person name="Klenk H.-P."/>
            <person name="Eisen J.A."/>
        </authorList>
    </citation>
    <scope>NUCLEOTIDE SEQUENCE</scope>
    <source>
        <strain evidence="2">DSM 6220</strain>
    </source>
</reference>
<dbReference type="SMART" id="SM00460">
    <property type="entry name" value="TGc"/>
    <property type="match status" value="1"/>
</dbReference>
<sequence>MPRRYEITHDTTYIYHSPVVLSQQRLHLIPRALSWQQVSEQALEIWPPPSLRLDQSDGFGNPLTLLQFHEAHESLRVRSRMVVVVDDGTARLNSPDWERVAARLQFRREEVVDGPVLEAARFRFASPFGRIKSDFAAYAADCFPSGRPLLDAVSALNHKIHRDIRFQPGATSVATPVIDVLRCRRGVCQDLAHLMIACLRSLGLAARYVSGYILTTPPAGQARLVGADASHAWVSVWCPDGAEDEWLAFDPTNDLMPGNQHVTLGWGRDFSDVSPLRGMIHGGGAHQLSVAVTMRPLDELVLDAGPRVDGPG</sequence>
<dbReference type="HOGENOM" id="CLU_008973_0_0_6"/>
<evidence type="ECO:0000313" key="3">
    <source>
        <dbReference type="Proteomes" id="UP000005234"/>
    </source>
</evidence>
<dbReference type="Pfam" id="PF01841">
    <property type="entry name" value="Transglut_core"/>
    <property type="match status" value="1"/>
</dbReference>
<dbReference type="EMBL" id="CP003350">
    <property type="protein sequence ID" value="AFC87126.1"/>
    <property type="molecule type" value="Genomic_DNA"/>
</dbReference>
<feature type="domain" description="Transglutaminase-like" evidence="1">
    <location>
        <begin position="180"/>
        <end position="253"/>
    </location>
</feature>
<dbReference type="InterPro" id="IPR013589">
    <property type="entry name" value="Bac_transglu_N"/>
</dbReference>
<dbReference type="PANTHER" id="PTHR33490:SF7">
    <property type="entry name" value="BLR2979 PROTEIN"/>
    <property type="match status" value="1"/>
</dbReference>
<dbReference type="InterPro" id="IPR038765">
    <property type="entry name" value="Papain-like_cys_pep_sf"/>
</dbReference>
<dbReference type="PANTHER" id="PTHR33490">
    <property type="entry name" value="BLR5614 PROTEIN-RELATED"/>
    <property type="match status" value="1"/>
</dbReference>
<accession>H8L088</accession>
<dbReference type="GO" id="GO:0008233">
    <property type="term" value="F:peptidase activity"/>
    <property type="evidence" value="ECO:0007669"/>
    <property type="project" value="UniProtKB-KW"/>
</dbReference>
<dbReference type="eggNOG" id="COG1305">
    <property type="taxonomic scope" value="Bacteria"/>
</dbReference>
<dbReference type="InterPro" id="IPR002931">
    <property type="entry name" value="Transglutaminase-like"/>
</dbReference>
<dbReference type="Gene3D" id="3.10.620.30">
    <property type="match status" value="1"/>
</dbReference>
<keyword evidence="3" id="KW-1185">Reference proteome</keyword>
<dbReference type="STRING" id="767434.Fraau_2790"/>
<dbReference type="Proteomes" id="UP000005234">
    <property type="component" value="Chromosome"/>
</dbReference>
<dbReference type="OrthoDB" id="9804872at2"/>
<dbReference type="RefSeq" id="WP_014404129.1">
    <property type="nucleotide sequence ID" value="NC_017033.1"/>
</dbReference>
<name>H8L088_FRAAD</name>
<dbReference type="GO" id="GO:0006508">
    <property type="term" value="P:proteolysis"/>
    <property type="evidence" value="ECO:0007669"/>
    <property type="project" value="UniProtKB-KW"/>
</dbReference>
<gene>
    <name evidence="2" type="ordered locus">Fraau_2790</name>
</gene>